<feature type="compositionally biased region" description="Basic and acidic residues" evidence="1">
    <location>
        <begin position="512"/>
        <end position="521"/>
    </location>
</feature>
<dbReference type="STRING" id="1284197.S8A9N7"/>
<feature type="region of interest" description="Disordered" evidence="1">
    <location>
        <begin position="464"/>
        <end position="521"/>
    </location>
</feature>
<gene>
    <name evidence="3" type="ORF">H072_6493</name>
</gene>
<keyword evidence="2" id="KW-0732">Signal</keyword>
<name>S8A9N7_DACHA</name>
<accession>S8A9N7</accession>
<dbReference type="InterPro" id="IPR021476">
    <property type="entry name" value="Egh16-like"/>
</dbReference>
<evidence type="ECO:0000256" key="1">
    <source>
        <dbReference type="SAM" id="MobiDB-lite"/>
    </source>
</evidence>
<feature type="compositionally biased region" description="Acidic residues" evidence="1">
    <location>
        <begin position="432"/>
        <end position="441"/>
    </location>
</feature>
<sequence>MRSNLISSTALAVLLMWTGDVSAHCRIWNTYGDVGGSNRIQATSLAYRSDIERSAKGDQFPFQFDTSVFSSPIIPATNPISPYLHKPRTWLAQGCGATLSNLWFYWEKYPAQFLPYGRVHPNTWPHIEIFFYNRPIDGPVFTQTKALTLQNANAGKIIQATEGGYIHMMIFQINADGAGPFRCRIDSTGTGDKFGDWIGYDKWIMKGAEGKYGTNAWGNYKTHDWRIRLPKPLKCTGQYGKVKNVCMLRCENQAPNGPFGGCIPFQVIYPKPPVTVTTTVTGSTTGATTISGSATVTVRTTVTEDKACTTTVTSTVTGAATGVATTTTGKTCLVMTTTVEDNAQPACTTTVTSTVTGAATGIATNTDGKTCCVTVTVTGKKPGAATQATVTRTTPGPKSGTSTIYVTNEDGETVTNSGTVSVIITTPSEAEPTPEYEYDGDSDNKKRDSIIRIRGRQVKKFIRIREATATNQPEATSIKVDTNKPEPTPKTGDPGYNNDGGKPESPPVNDPENIKDKKLKEEFEKNIKKVQEEIEKAAKQLSNGKPPLQNQVV</sequence>
<reference evidence="3 4" key="1">
    <citation type="journal article" date="2013" name="PLoS Genet.">
        <title>Genomic mechanisms accounting for the adaptation to parasitism in nematode-trapping fungi.</title>
        <authorList>
            <person name="Meerupati T."/>
            <person name="Andersson K.M."/>
            <person name="Friman E."/>
            <person name="Kumar D."/>
            <person name="Tunlid A."/>
            <person name="Ahren D."/>
        </authorList>
    </citation>
    <scope>NUCLEOTIDE SEQUENCE [LARGE SCALE GENOMIC DNA]</scope>
    <source>
        <strain evidence="3 4">CBS 200.50</strain>
    </source>
</reference>
<protein>
    <submittedName>
        <fullName evidence="3">Uncharacterized protein</fullName>
    </submittedName>
</protein>
<dbReference type="HOGENOM" id="CLU_428276_0_0_1"/>
<comment type="caution">
    <text evidence="3">The sequence shown here is derived from an EMBL/GenBank/DDBJ whole genome shotgun (WGS) entry which is preliminary data.</text>
</comment>
<organism evidence="3 4">
    <name type="scientific">Dactylellina haptotyla (strain CBS 200.50)</name>
    <name type="common">Nematode-trapping fungus</name>
    <name type="synonym">Monacrosporium haptotylum</name>
    <dbReference type="NCBI Taxonomy" id="1284197"/>
    <lineage>
        <taxon>Eukaryota</taxon>
        <taxon>Fungi</taxon>
        <taxon>Dikarya</taxon>
        <taxon>Ascomycota</taxon>
        <taxon>Pezizomycotina</taxon>
        <taxon>Orbiliomycetes</taxon>
        <taxon>Orbiliales</taxon>
        <taxon>Orbiliaceae</taxon>
        <taxon>Dactylellina</taxon>
    </lineage>
</organism>
<reference evidence="4" key="2">
    <citation type="submission" date="2013-04" db="EMBL/GenBank/DDBJ databases">
        <title>Genomic mechanisms accounting for the adaptation to parasitism in nematode-trapping fungi.</title>
        <authorList>
            <person name="Ahren D.G."/>
        </authorList>
    </citation>
    <scope>NUCLEOTIDE SEQUENCE [LARGE SCALE GENOMIC DNA]</scope>
    <source>
        <strain evidence="4">CBS 200.50</strain>
    </source>
</reference>
<evidence type="ECO:0000313" key="4">
    <source>
        <dbReference type="Proteomes" id="UP000015100"/>
    </source>
</evidence>
<feature type="region of interest" description="Disordered" evidence="1">
    <location>
        <begin position="426"/>
        <end position="450"/>
    </location>
</feature>
<proteinExistence type="predicted"/>
<dbReference type="Pfam" id="PF11327">
    <property type="entry name" value="Egh16-like"/>
    <property type="match status" value="1"/>
</dbReference>
<dbReference type="Proteomes" id="UP000015100">
    <property type="component" value="Unassembled WGS sequence"/>
</dbReference>
<dbReference type="OrthoDB" id="3241054at2759"/>
<feature type="signal peptide" evidence="2">
    <location>
        <begin position="1"/>
        <end position="23"/>
    </location>
</feature>
<dbReference type="PANTHER" id="PTHR34618:SF4">
    <property type="entry name" value="CAS1"/>
    <property type="match status" value="1"/>
</dbReference>
<dbReference type="EMBL" id="AQGS01000455">
    <property type="protein sequence ID" value="EPS39715.1"/>
    <property type="molecule type" value="Genomic_DNA"/>
</dbReference>
<keyword evidence="4" id="KW-1185">Reference proteome</keyword>
<evidence type="ECO:0000256" key="2">
    <source>
        <dbReference type="SAM" id="SignalP"/>
    </source>
</evidence>
<evidence type="ECO:0000313" key="3">
    <source>
        <dbReference type="EMBL" id="EPS39715.1"/>
    </source>
</evidence>
<dbReference type="AlphaFoldDB" id="S8A9N7"/>
<feature type="chain" id="PRO_5004560322" evidence="2">
    <location>
        <begin position="24"/>
        <end position="553"/>
    </location>
</feature>
<dbReference type="PANTHER" id="PTHR34618">
    <property type="entry name" value="SURFACE PROTEIN MAS1, PUTATIVE-RELATED"/>
    <property type="match status" value="1"/>
</dbReference>